<dbReference type="AlphaFoldDB" id="A0A6J4L3G4"/>
<organism evidence="1">
    <name type="scientific">uncultured Microvirga sp</name>
    <dbReference type="NCBI Taxonomy" id="412392"/>
    <lineage>
        <taxon>Bacteria</taxon>
        <taxon>Pseudomonadati</taxon>
        <taxon>Pseudomonadota</taxon>
        <taxon>Alphaproteobacteria</taxon>
        <taxon>Hyphomicrobiales</taxon>
        <taxon>Methylobacteriaceae</taxon>
        <taxon>Microvirga</taxon>
        <taxon>environmental samples</taxon>
    </lineage>
</organism>
<gene>
    <name evidence="1" type="ORF">AVDCRST_MAG90-1141</name>
</gene>
<sequence length="67" mass="7850">MADLVDRDEQRRTMRREILSRWQKFNADDVEAMASTSDLRDGLRSRYGMTTLQADRVVAAWAKGRKF</sequence>
<proteinExistence type="predicted"/>
<protein>
    <recommendedName>
        <fullName evidence="2">General stress protein CsbD</fullName>
    </recommendedName>
</protein>
<evidence type="ECO:0008006" key="2">
    <source>
        <dbReference type="Google" id="ProtNLM"/>
    </source>
</evidence>
<dbReference type="EMBL" id="CADCUC010000209">
    <property type="protein sequence ID" value="CAA9322827.1"/>
    <property type="molecule type" value="Genomic_DNA"/>
</dbReference>
<accession>A0A6J4L3G4</accession>
<evidence type="ECO:0000313" key="1">
    <source>
        <dbReference type="EMBL" id="CAA9322827.1"/>
    </source>
</evidence>
<reference evidence="1" key="1">
    <citation type="submission" date="2020-02" db="EMBL/GenBank/DDBJ databases">
        <authorList>
            <person name="Meier V. D."/>
        </authorList>
    </citation>
    <scope>NUCLEOTIDE SEQUENCE</scope>
    <source>
        <strain evidence="1">AVDCRST_MAG90</strain>
    </source>
</reference>
<name>A0A6J4L3G4_9HYPH</name>